<dbReference type="Proteomes" id="UP000292424">
    <property type="component" value="Chromosome"/>
</dbReference>
<protein>
    <recommendedName>
        <fullName evidence="3">Carboxypeptidase regulatory-like domain-containing protein</fullName>
    </recommendedName>
</protein>
<organism evidence="1 2">
    <name type="scientific">Rhizosphaericola mali</name>
    <dbReference type="NCBI Taxonomy" id="2545455"/>
    <lineage>
        <taxon>Bacteria</taxon>
        <taxon>Pseudomonadati</taxon>
        <taxon>Bacteroidota</taxon>
        <taxon>Chitinophagia</taxon>
        <taxon>Chitinophagales</taxon>
        <taxon>Chitinophagaceae</taxon>
        <taxon>Rhizosphaericola</taxon>
    </lineage>
</organism>
<evidence type="ECO:0000313" key="2">
    <source>
        <dbReference type="Proteomes" id="UP000292424"/>
    </source>
</evidence>
<dbReference type="OrthoDB" id="679547at2"/>
<dbReference type="RefSeq" id="WP_131330391.1">
    <property type="nucleotide sequence ID" value="NZ_CP044016.1"/>
</dbReference>
<evidence type="ECO:0008006" key="3">
    <source>
        <dbReference type="Google" id="ProtNLM"/>
    </source>
</evidence>
<reference evidence="1 2" key="1">
    <citation type="submission" date="2019-09" db="EMBL/GenBank/DDBJ databases">
        <title>Complete genome sequence of Arachidicoccus sp. B3-10 isolated from apple orchard soil.</title>
        <authorList>
            <person name="Kim H.S."/>
            <person name="Han K.-I."/>
            <person name="Suh M.K."/>
            <person name="Lee K.C."/>
            <person name="Eom M.K."/>
            <person name="Kim J.-S."/>
            <person name="Kang S.W."/>
            <person name="Sin Y."/>
            <person name="Lee J.-S."/>
        </authorList>
    </citation>
    <scope>NUCLEOTIDE SEQUENCE [LARGE SCALE GENOMIC DNA]</scope>
    <source>
        <strain evidence="1 2">B3-10</strain>
    </source>
</reference>
<name>A0A5P2G0W0_9BACT</name>
<dbReference type="KEGG" id="arac:E0W69_012485"/>
<dbReference type="EMBL" id="CP044016">
    <property type="protein sequence ID" value="QES89446.1"/>
    <property type="molecule type" value="Genomic_DNA"/>
</dbReference>
<evidence type="ECO:0000313" key="1">
    <source>
        <dbReference type="EMBL" id="QES89446.1"/>
    </source>
</evidence>
<sequence>MYLKTTTIGIIVIITFFSYNAKAQRADKILNAYINSNPSEEAYLQLDNNLYSSNDTIWFKAYVLANANPSSYSYNLYTDWFDDNGKLIEHQVYPIVQGRSDGQFAIPSVYSQQKIHLLAYTKWMLNSDTDFLFRKDIEILPHTAQTITPSKKETQKTILQFFPEGGNLVAGILNKIAFKATDQYGKPVDVIGVILDNHHDSIADIFTQHDGMGYFYLHPEKNTNYIAQYHTSSQDSATINLPSAQSSGIAMQVISQKDNKKIVIRKQDNNASTTTENNPPDTDYNQLHLLAEKDGIINYLSNINLSGIDNFETNIPIQKLSSGILTITILDQEWHPLAERICFIKAKDINFTQPNLSVITPNLQKKGLNTIQLQYDDSLPENLSIAITDGSIPIDTTSNIISYLLLTGQLKGKINNPAYYFEDTSKQKLQDLDLVMLTNGWRKYNWKAIVQGEKISNPYRRDSAYFFLQGSITDVKNKKKLPKEISFITNNKLSFSNNNFIVDKEGHFGDSSFLIYTTTKLTFHPTVGQRTYAFNFNKFSDPSFTKYPYSLSTSTSEILQKIQLGKLDHFKTTLQDVTVTSYKTTYANPIDSLEAPYQSPEFINAPALKNVYVMNQPILAAYGADFIGFLRAKLHMDIDVKPHSPYITPICFVNGQEMPIEAAFQTPIIDIVFLKYYKYFVGAPGGGGNGGALAIWTKQGFPSEYDFRTKNDNPTSFTMTGYTISKDFYSPNYSSSQNDNNAIIDQRKTLYWNPEINLDNKEHKNIQLSFYNSDIAKSYKIIIEGFRIDGTPIYIEKNVE</sequence>
<proteinExistence type="predicted"/>
<gene>
    <name evidence="1" type="ORF">E0W69_012485</name>
</gene>
<accession>A0A5P2G0W0</accession>
<dbReference type="AlphaFoldDB" id="A0A5P2G0W0"/>
<keyword evidence="2" id="KW-1185">Reference proteome</keyword>